<dbReference type="InterPro" id="IPR036386">
    <property type="entry name" value="HscB_C_sf"/>
</dbReference>
<dbReference type="SUPFAM" id="SSF46565">
    <property type="entry name" value="Chaperone J-domain"/>
    <property type="match status" value="1"/>
</dbReference>
<comment type="similarity">
    <text evidence="1">Belongs to the HscB family.</text>
</comment>
<dbReference type="InterPro" id="IPR001623">
    <property type="entry name" value="DnaJ_domain"/>
</dbReference>
<dbReference type="EMBL" id="HBGB01039886">
    <property type="protein sequence ID" value="CAD9068407.1"/>
    <property type="molecule type" value="Transcribed_RNA"/>
</dbReference>
<dbReference type="Gene3D" id="1.10.287.110">
    <property type="entry name" value="DnaJ domain"/>
    <property type="match status" value="1"/>
</dbReference>
<gene>
    <name evidence="4" type="ORF">VBRA1451_LOCUS23481</name>
</gene>
<dbReference type="NCBIfam" id="TIGR00714">
    <property type="entry name" value="hscB"/>
    <property type="match status" value="1"/>
</dbReference>
<dbReference type="GO" id="GO:0051087">
    <property type="term" value="F:protein-folding chaperone binding"/>
    <property type="evidence" value="ECO:0007669"/>
    <property type="project" value="InterPro"/>
</dbReference>
<evidence type="ECO:0000313" key="4">
    <source>
        <dbReference type="EMBL" id="CAD9068407.1"/>
    </source>
</evidence>
<dbReference type="SMART" id="SM00271">
    <property type="entry name" value="DnaJ"/>
    <property type="match status" value="1"/>
</dbReference>
<evidence type="ECO:0000256" key="2">
    <source>
        <dbReference type="ARBA" id="ARBA00023186"/>
    </source>
</evidence>
<evidence type="ECO:0000259" key="3">
    <source>
        <dbReference type="PROSITE" id="PS50076"/>
    </source>
</evidence>
<dbReference type="GO" id="GO:0051259">
    <property type="term" value="P:protein complex oligomerization"/>
    <property type="evidence" value="ECO:0007669"/>
    <property type="project" value="InterPro"/>
</dbReference>
<dbReference type="SUPFAM" id="SSF47144">
    <property type="entry name" value="HSC20 (HSCB), C-terminal oligomerisation domain"/>
    <property type="match status" value="1"/>
</dbReference>
<accession>A0A7S1KAX4</accession>
<dbReference type="Pfam" id="PF07743">
    <property type="entry name" value="HSCB_C"/>
    <property type="match status" value="1"/>
</dbReference>
<dbReference type="GO" id="GO:0005739">
    <property type="term" value="C:mitochondrion"/>
    <property type="evidence" value="ECO:0007669"/>
    <property type="project" value="TreeGrafter"/>
</dbReference>
<keyword evidence="2" id="KW-0143">Chaperone</keyword>
<dbReference type="PANTHER" id="PTHR14021:SF15">
    <property type="entry name" value="IRON-SULFUR CLUSTER CO-CHAPERONE PROTEIN HSCB"/>
    <property type="match status" value="1"/>
</dbReference>
<proteinExistence type="inferred from homology"/>
<dbReference type="GO" id="GO:0044571">
    <property type="term" value="P:[2Fe-2S] cluster assembly"/>
    <property type="evidence" value="ECO:0007669"/>
    <property type="project" value="InterPro"/>
</dbReference>
<sequence>MRSSRSGLCQVVEGLRTSSRDGLMRQRKAARQRVASIAASQGVVAMNLLDMGRRSAAIEQMATTQAMRMGVDSMNRRPFFSSAEAAPSSDFLVCPYCEFRHTSFSFFCQGCGALQPSPEEAQVGHYELLDCDVGFDVDTARLSKTYKTLQQSLHPDKYAHKTKENVPDVQASADRASARVTEAYRTLLDPLKRAQYLLRKKFNISVLEEEQRVNDPELLEEVMEIQERLEEDPNTTQEDIEALKKDFDARVCKLVNTLSDHFRRADRQSLDESSIREAVERLQFYYRIKEELQQWKPK</sequence>
<dbReference type="AlphaFoldDB" id="A0A7S1KAX4"/>
<dbReference type="Pfam" id="PF00226">
    <property type="entry name" value="DnaJ"/>
    <property type="match status" value="1"/>
</dbReference>
<feature type="domain" description="J" evidence="3">
    <location>
        <begin position="124"/>
        <end position="200"/>
    </location>
</feature>
<dbReference type="GO" id="GO:0001671">
    <property type="term" value="F:ATPase activator activity"/>
    <property type="evidence" value="ECO:0007669"/>
    <property type="project" value="InterPro"/>
</dbReference>
<reference evidence="4" key="1">
    <citation type="submission" date="2021-01" db="EMBL/GenBank/DDBJ databases">
        <authorList>
            <person name="Corre E."/>
            <person name="Pelletier E."/>
            <person name="Niang G."/>
            <person name="Scheremetjew M."/>
            <person name="Finn R."/>
            <person name="Kale V."/>
            <person name="Holt S."/>
            <person name="Cochrane G."/>
            <person name="Meng A."/>
            <person name="Brown T."/>
            <person name="Cohen L."/>
        </authorList>
    </citation>
    <scope>NUCLEOTIDE SEQUENCE</scope>
    <source>
        <strain evidence="4">CCMP3346</strain>
    </source>
</reference>
<evidence type="ECO:0000256" key="1">
    <source>
        <dbReference type="ARBA" id="ARBA00010476"/>
    </source>
</evidence>
<dbReference type="InterPro" id="IPR036869">
    <property type="entry name" value="J_dom_sf"/>
</dbReference>
<dbReference type="Gene3D" id="1.20.1280.20">
    <property type="entry name" value="HscB, C-terminal domain"/>
    <property type="match status" value="1"/>
</dbReference>
<name>A0A7S1KAX4_9ALVE</name>
<dbReference type="PROSITE" id="PS50076">
    <property type="entry name" value="DNAJ_2"/>
    <property type="match status" value="1"/>
</dbReference>
<protein>
    <recommendedName>
        <fullName evidence="3">J domain-containing protein</fullName>
    </recommendedName>
</protein>
<dbReference type="InterPro" id="IPR004640">
    <property type="entry name" value="HscB"/>
</dbReference>
<dbReference type="InterPro" id="IPR009073">
    <property type="entry name" value="HscB_oligo_C"/>
</dbReference>
<organism evidence="4">
    <name type="scientific">Vitrella brassicaformis</name>
    <dbReference type="NCBI Taxonomy" id="1169539"/>
    <lineage>
        <taxon>Eukaryota</taxon>
        <taxon>Sar</taxon>
        <taxon>Alveolata</taxon>
        <taxon>Colpodellida</taxon>
        <taxon>Vitrellaceae</taxon>
        <taxon>Vitrella</taxon>
    </lineage>
</organism>
<dbReference type="PANTHER" id="PTHR14021">
    <property type="entry name" value="IRON-SULFUR CLUSTER CO-CHAPERONE PROTEIN HSCB"/>
    <property type="match status" value="1"/>
</dbReference>